<evidence type="ECO:0000256" key="6">
    <source>
        <dbReference type="SAM" id="MobiDB-lite"/>
    </source>
</evidence>
<dbReference type="EMBL" id="JAFNLL010000058">
    <property type="protein sequence ID" value="MBO1269784.1"/>
    <property type="molecule type" value="Genomic_DNA"/>
</dbReference>
<sequence>MGNGFGEKLRAERLERGLTQAELGKNLYSPSYISLLETGRREPTAEVIEELARRLELAPKALEAWSQPVSVSDAEYVLAGLYARQAWDLRDYPLAAGHAATAAQIALEGKNTSAWWNMTYMQAECLMKQGQLKECQQIIQHLLEHPMATESAGLGVRARQMLAAVCHGQGELSTAVEHAKEAVKLSEQLPQGSTLIIGAHRALIGALAESGKLDEAWKYCEAMMEHMDEHAMSQLAGEVAWVVGNVAFMRHDYAEGIKHHERAAKLLSPANDIELWARFNKASAAVRLSSGIVEPETLSSIERAELALSIVGGNLTDQLEVAFIRARWLYLTGDILAAVAKLREIHADRKALARHTAGEVSLLLGKALKAAGDTDDALVHLEEAQRDFSAAGAQDRVQQAMDAVLEIRLAERRAAAAHGAASSPSGASSPGSAAKAS</sequence>
<keyword evidence="2" id="KW-0963">Cytoplasm</keyword>
<dbReference type="InterPro" id="IPR051476">
    <property type="entry name" value="Bac_ResReg_Asp_Phosphatase"/>
</dbReference>
<dbReference type="PANTHER" id="PTHR46630:SF1">
    <property type="entry name" value="TETRATRICOPEPTIDE REPEAT PROTEIN 29"/>
    <property type="match status" value="1"/>
</dbReference>
<keyword evidence="4" id="KW-0802">TPR repeat</keyword>
<reference evidence="8" key="1">
    <citation type="submission" date="2021-03" db="EMBL/GenBank/DDBJ databases">
        <title>A new species, PO-11, isolated from a karst cave deposit.</title>
        <authorList>
            <person name="Zhaoxiaoyong W."/>
        </authorList>
    </citation>
    <scope>NUCLEOTIDE SEQUENCE</scope>
    <source>
        <strain evidence="8">PO-11</strain>
    </source>
</reference>
<evidence type="ECO:0000259" key="7">
    <source>
        <dbReference type="PROSITE" id="PS50943"/>
    </source>
</evidence>
<dbReference type="PANTHER" id="PTHR46630">
    <property type="entry name" value="TETRATRICOPEPTIDE REPEAT PROTEIN 29"/>
    <property type="match status" value="1"/>
</dbReference>
<feature type="domain" description="HTH cro/C1-type" evidence="7">
    <location>
        <begin position="9"/>
        <end position="62"/>
    </location>
</feature>
<gene>
    <name evidence="8" type="ORF">J1902_17755</name>
</gene>
<dbReference type="Pfam" id="PF13560">
    <property type="entry name" value="HTH_31"/>
    <property type="match status" value="1"/>
</dbReference>
<dbReference type="AlphaFoldDB" id="A0A939HF90"/>
<evidence type="ECO:0000313" key="9">
    <source>
        <dbReference type="Proteomes" id="UP000664164"/>
    </source>
</evidence>
<dbReference type="CDD" id="cd00093">
    <property type="entry name" value="HTH_XRE"/>
    <property type="match status" value="1"/>
</dbReference>
<evidence type="ECO:0000256" key="3">
    <source>
        <dbReference type="ARBA" id="ARBA00022737"/>
    </source>
</evidence>
<evidence type="ECO:0000256" key="2">
    <source>
        <dbReference type="ARBA" id="ARBA00022490"/>
    </source>
</evidence>
<dbReference type="PROSITE" id="PS50943">
    <property type="entry name" value="HTH_CROC1"/>
    <property type="match status" value="1"/>
</dbReference>
<evidence type="ECO:0000256" key="5">
    <source>
        <dbReference type="ARBA" id="ARBA00038253"/>
    </source>
</evidence>
<proteinExistence type="inferred from homology"/>
<dbReference type="SMART" id="SM00530">
    <property type="entry name" value="HTH_XRE"/>
    <property type="match status" value="1"/>
</dbReference>
<dbReference type="SUPFAM" id="SSF48452">
    <property type="entry name" value="TPR-like"/>
    <property type="match status" value="2"/>
</dbReference>
<dbReference type="GO" id="GO:0005737">
    <property type="term" value="C:cytoplasm"/>
    <property type="evidence" value="ECO:0007669"/>
    <property type="project" value="UniProtKB-SubCell"/>
</dbReference>
<dbReference type="GO" id="GO:0003677">
    <property type="term" value="F:DNA binding"/>
    <property type="evidence" value="ECO:0007669"/>
    <property type="project" value="InterPro"/>
</dbReference>
<dbReference type="Proteomes" id="UP000664164">
    <property type="component" value="Unassembled WGS sequence"/>
</dbReference>
<evidence type="ECO:0000256" key="4">
    <source>
        <dbReference type="ARBA" id="ARBA00022803"/>
    </source>
</evidence>
<evidence type="ECO:0000313" key="8">
    <source>
        <dbReference type="EMBL" id="MBO1269784.1"/>
    </source>
</evidence>
<accession>A0A939HF90</accession>
<dbReference type="InterPro" id="IPR010982">
    <property type="entry name" value="Lambda_DNA-bd_dom_sf"/>
</dbReference>
<dbReference type="Gene3D" id="1.25.40.10">
    <property type="entry name" value="Tetratricopeptide repeat domain"/>
    <property type="match status" value="2"/>
</dbReference>
<keyword evidence="9" id="KW-1185">Reference proteome</keyword>
<dbReference type="SUPFAM" id="SSF47413">
    <property type="entry name" value="lambda repressor-like DNA-binding domains"/>
    <property type="match status" value="1"/>
</dbReference>
<comment type="subcellular location">
    <subcellularLocation>
        <location evidence="1">Cytoplasm</location>
    </subcellularLocation>
</comment>
<evidence type="ECO:0000256" key="1">
    <source>
        <dbReference type="ARBA" id="ARBA00004496"/>
    </source>
</evidence>
<dbReference type="Gene3D" id="1.10.260.40">
    <property type="entry name" value="lambda repressor-like DNA-binding domains"/>
    <property type="match status" value="1"/>
</dbReference>
<dbReference type="InterPro" id="IPR011990">
    <property type="entry name" value="TPR-like_helical_dom_sf"/>
</dbReference>
<comment type="caution">
    <text evidence="8">The sequence shown here is derived from an EMBL/GenBank/DDBJ whole genome shotgun (WGS) entry which is preliminary data.</text>
</comment>
<name>A0A939HF90_9MICC</name>
<dbReference type="InterPro" id="IPR001387">
    <property type="entry name" value="Cro/C1-type_HTH"/>
</dbReference>
<keyword evidence="3" id="KW-0677">Repeat</keyword>
<feature type="region of interest" description="Disordered" evidence="6">
    <location>
        <begin position="416"/>
        <end position="437"/>
    </location>
</feature>
<organism evidence="8 9">
    <name type="scientific">Arthrobacter cavernae</name>
    <dbReference type="NCBI Taxonomy" id="2817681"/>
    <lineage>
        <taxon>Bacteria</taxon>
        <taxon>Bacillati</taxon>
        <taxon>Actinomycetota</taxon>
        <taxon>Actinomycetes</taxon>
        <taxon>Micrococcales</taxon>
        <taxon>Micrococcaceae</taxon>
        <taxon>Arthrobacter</taxon>
    </lineage>
</organism>
<comment type="similarity">
    <text evidence="5">Belongs to the Rap family.</text>
</comment>
<dbReference type="RefSeq" id="WP_207617708.1">
    <property type="nucleotide sequence ID" value="NZ_JAFNLL010000058.1"/>
</dbReference>
<protein>
    <submittedName>
        <fullName evidence="8">Helix-turn-helix transcriptional regulator</fullName>
    </submittedName>
</protein>